<gene>
    <name evidence="2" type="ORF">Q8F55_008205</name>
</gene>
<protein>
    <submittedName>
        <fullName evidence="2">Uncharacterized protein</fullName>
    </submittedName>
</protein>
<reference evidence="2 3" key="1">
    <citation type="submission" date="2023-08" db="EMBL/GenBank/DDBJ databases">
        <title>Annotated Genome Sequence of Vanrija albida AlHP1.</title>
        <authorList>
            <person name="Herzog R."/>
        </authorList>
    </citation>
    <scope>NUCLEOTIDE SEQUENCE [LARGE SCALE GENOMIC DNA]</scope>
    <source>
        <strain evidence="2 3">AlHP1</strain>
    </source>
</reference>
<feature type="region of interest" description="Disordered" evidence="1">
    <location>
        <begin position="275"/>
        <end position="335"/>
    </location>
</feature>
<evidence type="ECO:0000313" key="2">
    <source>
        <dbReference type="EMBL" id="KAL1406501.1"/>
    </source>
</evidence>
<proteinExistence type="predicted"/>
<feature type="compositionally biased region" description="Basic and acidic residues" evidence="1">
    <location>
        <begin position="121"/>
        <end position="133"/>
    </location>
</feature>
<feature type="region of interest" description="Disordered" evidence="1">
    <location>
        <begin position="211"/>
        <end position="238"/>
    </location>
</feature>
<accession>A0ABR3PVZ3</accession>
<feature type="region of interest" description="Disordered" evidence="1">
    <location>
        <begin position="1"/>
        <end position="83"/>
    </location>
</feature>
<evidence type="ECO:0000256" key="1">
    <source>
        <dbReference type="SAM" id="MobiDB-lite"/>
    </source>
</evidence>
<dbReference type="GeneID" id="95989248"/>
<evidence type="ECO:0000313" key="3">
    <source>
        <dbReference type="Proteomes" id="UP001565368"/>
    </source>
</evidence>
<dbReference type="RefSeq" id="XP_069206445.1">
    <property type="nucleotide sequence ID" value="XM_069356604.1"/>
</dbReference>
<comment type="caution">
    <text evidence="2">The sequence shown here is derived from an EMBL/GenBank/DDBJ whole genome shotgun (WGS) entry which is preliminary data.</text>
</comment>
<feature type="compositionally biased region" description="Basic residues" evidence="1">
    <location>
        <begin position="154"/>
        <end position="169"/>
    </location>
</feature>
<feature type="compositionally biased region" description="Basic and acidic residues" evidence="1">
    <location>
        <begin position="53"/>
        <end position="63"/>
    </location>
</feature>
<dbReference type="Proteomes" id="UP001565368">
    <property type="component" value="Unassembled WGS sequence"/>
</dbReference>
<sequence>MAHERTARTPTRLSAIVAKPFDSMRKSFENTTSPTPKRGRRGRPRSPYPLKHPLFDAGHDHHYSPRPSMTASTKFPPPMSDSLDSDWVEVEARPRASASTMDVFSDSAPVIARPMNPVLSRPDDTPRQRRTEPSGDGYSSRGPPAEIRSSWTQRFRKHFQQPGRLRKHASTNDLREPRYTSGAGETRRKTRREPDLQRYRQQLAPEFKHTALFSHTRSPIPSAYDDSESDFGHDPPLPEHRLSSHRLLSFNPKWTGDGADLGIFRGHNSLDIPSALSPDFGPGTNTLQLEGLPHPRPPAAPSSHVEPEPPAPPVPPKDWHYGMPLDNSNESGSPPSQLLTPVLPQIMPGPLFDSPEVYFAAKLSSHATLDNLGGRQAPDIPTILSGRTANRLSASLPVFRKATPPRTKIGLHTEENCRRHKEGLVCLRNHLVAAELAKHPSASSTERRCFEWSLRVEPGLAEDQRPEPLSPSPADAEMSLLGLLRSRLKIKDDEANETLTTIPSIPDMVETENETAREAQN</sequence>
<keyword evidence="3" id="KW-1185">Reference proteome</keyword>
<organism evidence="2 3">
    <name type="scientific">Vanrija albida</name>
    <dbReference type="NCBI Taxonomy" id="181172"/>
    <lineage>
        <taxon>Eukaryota</taxon>
        <taxon>Fungi</taxon>
        <taxon>Dikarya</taxon>
        <taxon>Basidiomycota</taxon>
        <taxon>Agaricomycotina</taxon>
        <taxon>Tremellomycetes</taxon>
        <taxon>Trichosporonales</taxon>
        <taxon>Trichosporonaceae</taxon>
        <taxon>Vanrija</taxon>
    </lineage>
</organism>
<name>A0ABR3PVZ3_9TREE</name>
<feature type="region of interest" description="Disordered" evidence="1">
    <location>
        <begin position="107"/>
        <end position="196"/>
    </location>
</feature>
<feature type="compositionally biased region" description="Polar residues" evidence="1">
    <location>
        <begin position="326"/>
        <end position="335"/>
    </location>
</feature>
<dbReference type="EMBL" id="JBBXJM010000006">
    <property type="protein sequence ID" value="KAL1406501.1"/>
    <property type="molecule type" value="Genomic_DNA"/>
</dbReference>